<evidence type="ECO:0000313" key="2">
    <source>
        <dbReference type="Proteomes" id="UP000054538"/>
    </source>
</evidence>
<dbReference type="HOGENOM" id="CLU_2722933_0_0_1"/>
<gene>
    <name evidence="1" type="ORF">PAXRUDRAFT_830221</name>
</gene>
<reference evidence="2" key="2">
    <citation type="submission" date="2015-01" db="EMBL/GenBank/DDBJ databases">
        <title>Evolutionary Origins and Diversification of the Mycorrhizal Mutualists.</title>
        <authorList>
            <consortium name="DOE Joint Genome Institute"/>
            <consortium name="Mycorrhizal Genomics Consortium"/>
            <person name="Kohler A."/>
            <person name="Kuo A."/>
            <person name="Nagy L.G."/>
            <person name="Floudas D."/>
            <person name="Copeland A."/>
            <person name="Barry K.W."/>
            <person name="Cichocki N."/>
            <person name="Veneault-Fourrey C."/>
            <person name="LaButti K."/>
            <person name="Lindquist E.A."/>
            <person name="Lipzen A."/>
            <person name="Lundell T."/>
            <person name="Morin E."/>
            <person name="Murat C."/>
            <person name="Riley R."/>
            <person name="Ohm R."/>
            <person name="Sun H."/>
            <person name="Tunlid A."/>
            <person name="Henrissat B."/>
            <person name="Grigoriev I.V."/>
            <person name="Hibbett D.S."/>
            <person name="Martin F."/>
        </authorList>
    </citation>
    <scope>NUCLEOTIDE SEQUENCE [LARGE SCALE GENOMIC DNA]</scope>
    <source>
        <strain evidence="2">Ve08.2h10</strain>
    </source>
</reference>
<dbReference type="AlphaFoldDB" id="A0A0D0D5Y2"/>
<sequence length="72" mass="8454">MSVDIMTSRRTRRVLTCISKFSKWSVERFPDLPWCNIGPVDEGIRRTPVRELVGVRWREGACLCFSYNAKEF</sequence>
<dbReference type="EMBL" id="KN825308">
    <property type="protein sequence ID" value="KIK92157.1"/>
    <property type="molecule type" value="Genomic_DNA"/>
</dbReference>
<keyword evidence="2" id="KW-1185">Reference proteome</keyword>
<dbReference type="Proteomes" id="UP000054538">
    <property type="component" value="Unassembled WGS sequence"/>
</dbReference>
<organism evidence="1 2">
    <name type="scientific">Paxillus rubicundulus Ve08.2h10</name>
    <dbReference type="NCBI Taxonomy" id="930991"/>
    <lineage>
        <taxon>Eukaryota</taxon>
        <taxon>Fungi</taxon>
        <taxon>Dikarya</taxon>
        <taxon>Basidiomycota</taxon>
        <taxon>Agaricomycotina</taxon>
        <taxon>Agaricomycetes</taxon>
        <taxon>Agaricomycetidae</taxon>
        <taxon>Boletales</taxon>
        <taxon>Paxilineae</taxon>
        <taxon>Paxillaceae</taxon>
        <taxon>Paxillus</taxon>
    </lineage>
</organism>
<dbReference type="InParanoid" id="A0A0D0D5Y2"/>
<name>A0A0D0D5Y2_9AGAM</name>
<evidence type="ECO:0000313" key="1">
    <source>
        <dbReference type="EMBL" id="KIK92157.1"/>
    </source>
</evidence>
<accession>A0A0D0D5Y2</accession>
<proteinExistence type="predicted"/>
<reference evidence="1 2" key="1">
    <citation type="submission" date="2014-04" db="EMBL/GenBank/DDBJ databases">
        <authorList>
            <consortium name="DOE Joint Genome Institute"/>
            <person name="Kuo A."/>
            <person name="Kohler A."/>
            <person name="Jargeat P."/>
            <person name="Nagy L.G."/>
            <person name="Floudas D."/>
            <person name="Copeland A."/>
            <person name="Barry K.W."/>
            <person name="Cichocki N."/>
            <person name="Veneault-Fourrey C."/>
            <person name="LaButti K."/>
            <person name="Lindquist E.A."/>
            <person name="Lipzen A."/>
            <person name="Lundell T."/>
            <person name="Morin E."/>
            <person name="Murat C."/>
            <person name="Sun H."/>
            <person name="Tunlid A."/>
            <person name="Henrissat B."/>
            <person name="Grigoriev I.V."/>
            <person name="Hibbett D.S."/>
            <person name="Martin F."/>
            <person name="Nordberg H.P."/>
            <person name="Cantor M.N."/>
            <person name="Hua S.X."/>
        </authorList>
    </citation>
    <scope>NUCLEOTIDE SEQUENCE [LARGE SCALE GENOMIC DNA]</scope>
    <source>
        <strain evidence="1 2">Ve08.2h10</strain>
    </source>
</reference>
<protein>
    <submittedName>
        <fullName evidence="1">Uncharacterized protein</fullName>
    </submittedName>
</protein>